<sequence length="190" mass="19380">MSSHIGKAHGVSSLRVPSTAQPTASAPTAHPAGEASVHEVSDRRIAAVAAVLPSSSCTQQHTARAAPPNLLSERCPSSPPPNLRAPTAPDPGAAGRPPARPSGPAITSELAVSHMRTWAGGGPFLLGEGGGESGQGGKGCQGAPRQQVWVIYLLHCAHMLISSVGGSFKVPSMPQSDFGPEFDCEGDDRL</sequence>
<proteinExistence type="predicted"/>
<evidence type="ECO:0000313" key="2">
    <source>
        <dbReference type="EMBL" id="KZT62329.1"/>
    </source>
</evidence>
<name>A0A165JVK0_9BASI</name>
<reference evidence="2 3" key="1">
    <citation type="journal article" date="2016" name="Mol. Biol. Evol.">
        <title>Comparative Genomics of Early-Diverging Mushroom-Forming Fungi Provides Insights into the Origins of Lignocellulose Decay Capabilities.</title>
        <authorList>
            <person name="Nagy L.G."/>
            <person name="Riley R."/>
            <person name="Tritt A."/>
            <person name="Adam C."/>
            <person name="Daum C."/>
            <person name="Floudas D."/>
            <person name="Sun H."/>
            <person name="Yadav J.S."/>
            <person name="Pangilinan J."/>
            <person name="Larsson K.H."/>
            <person name="Matsuura K."/>
            <person name="Barry K."/>
            <person name="Labutti K."/>
            <person name="Kuo R."/>
            <person name="Ohm R.A."/>
            <person name="Bhattacharya S.S."/>
            <person name="Shirouzu T."/>
            <person name="Yoshinaga Y."/>
            <person name="Martin F.M."/>
            <person name="Grigoriev I.V."/>
            <person name="Hibbett D.S."/>
        </authorList>
    </citation>
    <scope>NUCLEOTIDE SEQUENCE [LARGE SCALE GENOMIC DNA]</scope>
    <source>
        <strain evidence="2 3">HHB12733</strain>
    </source>
</reference>
<feature type="compositionally biased region" description="Polar residues" evidence="1">
    <location>
        <begin position="53"/>
        <end position="62"/>
    </location>
</feature>
<gene>
    <name evidence="2" type="ORF">CALCODRAFT_248121</name>
</gene>
<accession>A0A165JVK0</accession>
<feature type="region of interest" description="Disordered" evidence="1">
    <location>
        <begin position="1"/>
        <end position="40"/>
    </location>
</feature>
<dbReference type="EMBL" id="KV423917">
    <property type="protein sequence ID" value="KZT62329.1"/>
    <property type="molecule type" value="Genomic_DNA"/>
</dbReference>
<feature type="compositionally biased region" description="Low complexity" evidence="1">
    <location>
        <begin position="84"/>
        <end position="105"/>
    </location>
</feature>
<dbReference type="AlphaFoldDB" id="A0A165JVK0"/>
<keyword evidence="3" id="KW-1185">Reference proteome</keyword>
<feature type="compositionally biased region" description="Low complexity" evidence="1">
    <location>
        <begin position="17"/>
        <end position="32"/>
    </location>
</feature>
<evidence type="ECO:0000313" key="3">
    <source>
        <dbReference type="Proteomes" id="UP000076842"/>
    </source>
</evidence>
<organism evidence="2 3">
    <name type="scientific">Calocera cornea HHB12733</name>
    <dbReference type="NCBI Taxonomy" id="1353952"/>
    <lineage>
        <taxon>Eukaryota</taxon>
        <taxon>Fungi</taxon>
        <taxon>Dikarya</taxon>
        <taxon>Basidiomycota</taxon>
        <taxon>Agaricomycotina</taxon>
        <taxon>Dacrymycetes</taxon>
        <taxon>Dacrymycetales</taxon>
        <taxon>Dacrymycetaceae</taxon>
        <taxon>Calocera</taxon>
    </lineage>
</organism>
<evidence type="ECO:0000256" key="1">
    <source>
        <dbReference type="SAM" id="MobiDB-lite"/>
    </source>
</evidence>
<protein>
    <submittedName>
        <fullName evidence="2">Uncharacterized protein</fullName>
    </submittedName>
</protein>
<feature type="region of interest" description="Disordered" evidence="1">
    <location>
        <begin position="53"/>
        <end position="105"/>
    </location>
</feature>
<dbReference type="Proteomes" id="UP000076842">
    <property type="component" value="Unassembled WGS sequence"/>
</dbReference>
<dbReference type="InParanoid" id="A0A165JVK0"/>